<evidence type="ECO:0000313" key="2">
    <source>
        <dbReference type="Proteomes" id="UP000807025"/>
    </source>
</evidence>
<dbReference type="EMBL" id="MU154723">
    <property type="protein sequence ID" value="KAF9488235.1"/>
    <property type="molecule type" value="Genomic_DNA"/>
</dbReference>
<name>A0A9P5ZKE3_PLEER</name>
<sequence length="118" mass="13468">MSRPGIAVESVHSLLSAPPWQLGDFNVNMKAEHSLACIFCPDQPSHKWNSYTNAPNNINLKPAINCRRISNKPCRFYSVMLRTYVFVTATRKQKKSRRLVSFVVRDIPLRSYGVSGER</sequence>
<reference evidence="1" key="1">
    <citation type="submission" date="2020-11" db="EMBL/GenBank/DDBJ databases">
        <authorList>
            <consortium name="DOE Joint Genome Institute"/>
            <person name="Ahrendt S."/>
            <person name="Riley R."/>
            <person name="Andreopoulos W."/>
            <person name="Labutti K."/>
            <person name="Pangilinan J."/>
            <person name="Ruiz-Duenas F.J."/>
            <person name="Barrasa J.M."/>
            <person name="Sanchez-Garcia M."/>
            <person name="Camarero S."/>
            <person name="Miyauchi S."/>
            <person name="Serrano A."/>
            <person name="Linde D."/>
            <person name="Babiker R."/>
            <person name="Drula E."/>
            <person name="Ayuso-Fernandez I."/>
            <person name="Pacheco R."/>
            <person name="Padilla G."/>
            <person name="Ferreira P."/>
            <person name="Barriuso J."/>
            <person name="Kellner H."/>
            <person name="Castanera R."/>
            <person name="Alfaro M."/>
            <person name="Ramirez L."/>
            <person name="Pisabarro A.G."/>
            <person name="Kuo A."/>
            <person name="Tritt A."/>
            <person name="Lipzen A."/>
            <person name="He G."/>
            <person name="Yan M."/>
            <person name="Ng V."/>
            <person name="Cullen D."/>
            <person name="Martin F."/>
            <person name="Rosso M.-N."/>
            <person name="Henrissat B."/>
            <person name="Hibbett D."/>
            <person name="Martinez A.T."/>
            <person name="Grigoriev I.V."/>
        </authorList>
    </citation>
    <scope>NUCLEOTIDE SEQUENCE</scope>
    <source>
        <strain evidence="1">ATCC 90797</strain>
    </source>
</reference>
<keyword evidence="2" id="KW-1185">Reference proteome</keyword>
<dbReference type="AlphaFoldDB" id="A0A9P5ZKE3"/>
<dbReference type="Proteomes" id="UP000807025">
    <property type="component" value="Unassembled WGS sequence"/>
</dbReference>
<accession>A0A9P5ZKE3</accession>
<gene>
    <name evidence="1" type="ORF">BDN71DRAFT_1457568</name>
</gene>
<evidence type="ECO:0000313" key="1">
    <source>
        <dbReference type="EMBL" id="KAF9488235.1"/>
    </source>
</evidence>
<protein>
    <submittedName>
        <fullName evidence="1">Uncharacterized protein</fullName>
    </submittedName>
</protein>
<proteinExistence type="predicted"/>
<organism evidence="1 2">
    <name type="scientific">Pleurotus eryngii</name>
    <name type="common">Boletus of the steppes</name>
    <dbReference type="NCBI Taxonomy" id="5323"/>
    <lineage>
        <taxon>Eukaryota</taxon>
        <taxon>Fungi</taxon>
        <taxon>Dikarya</taxon>
        <taxon>Basidiomycota</taxon>
        <taxon>Agaricomycotina</taxon>
        <taxon>Agaricomycetes</taxon>
        <taxon>Agaricomycetidae</taxon>
        <taxon>Agaricales</taxon>
        <taxon>Pleurotineae</taxon>
        <taxon>Pleurotaceae</taxon>
        <taxon>Pleurotus</taxon>
    </lineage>
</organism>
<comment type="caution">
    <text evidence="1">The sequence shown here is derived from an EMBL/GenBank/DDBJ whole genome shotgun (WGS) entry which is preliminary data.</text>
</comment>